<dbReference type="EMBL" id="CAJNRF010010080">
    <property type="protein sequence ID" value="CAF2116320.1"/>
    <property type="molecule type" value="Genomic_DNA"/>
</dbReference>
<dbReference type="InterPro" id="IPR027038">
    <property type="entry name" value="RanGap"/>
</dbReference>
<dbReference type="GO" id="GO:0006913">
    <property type="term" value="P:nucleocytoplasmic transport"/>
    <property type="evidence" value="ECO:0007669"/>
    <property type="project" value="TreeGrafter"/>
</dbReference>
<dbReference type="InterPro" id="IPR036047">
    <property type="entry name" value="F-box-like_dom_sf"/>
</dbReference>
<proteinExistence type="predicted"/>
<evidence type="ECO:0000313" key="6">
    <source>
        <dbReference type="EMBL" id="CAF2116320.1"/>
    </source>
</evidence>
<dbReference type="GO" id="GO:0048471">
    <property type="term" value="C:perinuclear region of cytoplasm"/>
    <property type="evidence" value="ECO:0007669"/>
    <property type="project" value="TreeGrafter"/>
</dbReference>
<keyword evidence="1" id="KW-0343">GTPase activation</keyword>
<name>A0A816UZ47_9BILA</name>
<reference evidence="6" key="1">
    <citation type="submission" date="2021-02" db="EMBL/GenBank/DDBJ databases">
        <authorList>
            <person name="Nowell W R."/>
        </authorList>
    </citation>
    <scope>NUCLEOTIDE SEQUENCE</scope>
</reference>
<dbReference type="GO" id="GO:0031267">
    <property type="term" value="F:small GTPase binding"/>
    <property type="evidence" value="ECO:0007669"/>
    <property type="project" value="TreeGrafter"/>
</dbReference>
<organism evidence="6">
    <name type="scientific">Rotaria magnacalcarata</name>
    <dbReference type="NCBI Taxonomy" id="392030"/>
    <lineage>
        <taxon>Eukaryota</taxon>
        <taxon>Metazoa</taxon>
        <taxon>Spiralia</taxon>
        <taxon>Gnathifera</taxon>
        <taxon>Rotifera</taxon>
        <taxon>Eurotatoria</taxon>
        <taxon>Bdelloidea</taxon>
        <taxon>Philodinida</taxon>
        <taxon>Philodinidae</taxon>
        <taxon>Rotaria</taxon>
    </lineage>
</organism>
<dbReference type="Pfam" id="PF13516">
    <property type="entry name" value="LRR_6"/>
    <property type="match status" value="8"/>
</dbReference>
<dbReference type="Proteomes" id="UP000663856">
    <property type="component" value="Unassembled WGS sequence"/>
</dbReference>
<sequence>MTDASLPTLPVEVIHRIFSYCDTQTILLSIRPLCKRLYSIVNAYNLFELTLDPKSESTFPLVYRLTPSEGVVTLNILRCKSGYSRIHFFQSICDIRRFTRLRSLTMQGVTEKDLIQFFQQISTDTLTSLSIDSNEKDISKLVSHVKPAIEKFKIQKLRLHGFHHAIKHMSLSVGCALQHLEVGICHYDEYMTVLQHLPHLQTMLMKQCIMNEGMTMPLTSHSKFRSLLKSLTITDFSLSEQQLQSLISFTPTLIHLKLTAEKCRRFNSVFDGSYWEDFIRNNLPSLKKFEIFFCTGTNGVDDFAQLITRFRTPFWVEEKRWLVAWAFATWRSDDIWLYTVPIDADIGRVLHRCEISSRDGMCRLTNRHLNTMFHTTADKTFNKLDYFNYSMGDKGIEYLSEGLQNNTTLTTLSISYKDMTNKGMQHLANALKSNTTLTTLHLTSMPIDEAGAQYLADALQKNTTLTTLELGWNKIGPKEAYHFAPGLANNTTLTTLILQCSSLKDGGMEYLADALEKNETLITLDLQWNHFEAVSAQHLAKGVRNHKKLTTLELKGNSIYEQGAEYIADILQHNTALMTLGLDNNWMKDDGIKHIASALQHNTTLTTLCLENNGIEGEGAQHLASALRNNSTLKKLYLYQNRITVDGAKHLADALRMNTTLTTFAMGWNLTGVGMAQHFADVIQHNNTLIELDIQYNDLGDEGAILIADALRYNKTLSVLDLSSNGIRQQGFKHLADAFEVNTGLTALDLCFSGMKLPDAQYIAKAIRNNKTLTEVRLFDETSWREVGWELDRLRQQDKRLRYERNRGYRRLISHE</sequence>
<evidence type="ECO:0000259" key="4">
    <source>
        <dbReference type="PROSITE" id="PS50181"/>
    </source>
</evidence>
<dbReference type="PANTHER" id="PTHR24113:SF12">
    <property type="entry name" value="RAN GTPASE-ACTIVATING PROTEIN 1"/>
    <property type="match status" value="1"/>
</dbReference>
<dbReference type="AlphaFoldDB" id="A0A816UZ47"/>
<dbReference type="SMART" id="SM00368">
    <property type="entry name" value="LRR_RI"/>
    <property type="match status" value="11"/>
</dbReference>
<accession>A0A816UZ47</accession>
<dbReference type="CDD" id="cd09917">
    <property type="entry name" value="F-box_SF"/>
    <property type="match status" value="1"/>
</dbReference>
<dbReference type="Gene3D" id="3.80.10.10">
    <property type="entry name" value="Ribonuclease Inhibitor"/>
    <property type="match status" value="5"/>
</dbReference>
<dbReference type="Proteomes" id="UP000663887">
    <property type="component" value="Unassembled WGS sequence"/>
</dbReference>
<dbReference type="GO" id="GO:0005096">
    <property type="term" value="F:GTPase activator activity"/>
    <property type="evidence" value="ECO:0007669"/>
    <property type="project" value="UniProtKB-KW"/>
</dbReference>
<feature type="domain" description="F-box" evidence="4">
    <location>
        <begin position="3"/>
        <end position="50"/>
    </location>
</feature>
<evidence type="ECO:0000313" key="5">
    <source>
        <dbReference type="EMBL" id="CAF2089095.1"/>
    </source>
</evidence>
<keyword evidence="3" id="KW-0677">Repeat</keyword>
<dbReference type="SUPFAM" id="SSF52047">
    <property type="entry name" value="RNI-like"/>
    <property type="match status" value="2"/>
</dbReference>
<dbReference type="Pfam" id="PF00646">
    <property type="entry name" value="F-box"/>
    <property type="match status" value="1"/>
</dbReference>
<dbReference type="InterPro" id="IPR001810">
    <property type="entry name" value="F-box_dom"/>
</dbReference>
<evidence type="ECO:0000256" key="3">
    <source>
        <dbReference type="ARBA" id="ARBA00022737"/>
    </source>
</evidence>
<evidence type="ECO:0000256" key="2">
    <source>
        <dbReference type="ARBA" id="ARBA00022614"/>
    </source>
</evidence>
<dbReference type="InterPro" id="IPR032675">
    <property type="entry name" value="LRR_dom_sf"/>
</dbReference>
<protein>
    <recommendedName>
        <fullName evidence="4">F-box domain-containing protein</fullName>
    </recommendedName>
</protein>
<dbReference type="GO" id="GO:0005634">
    <property type="term" value="C:nucleus"/>
    <property type="evidence" value="ECO:0007669"/>
    <property type="project" value="TreeGrafter"/>
</dbReference>
<evidence type="ECO:0000256" key="1">
    <source>
        <dbReference type="ARBA" id="ARBA00022468"/>
    </source>
</evidence>
<dbReference type="InterPro" id="IPR001611">
    <property type="entry name" value="Leu-rich_rpt"/>
</dbReference>
<dbReference type="GO" id="GO:0005829">
    <property type="term" value="C:cytosol"/>
    <property type="evidence" value="ECO:0007669"/>
    <property type="project" value="TreeGrafter"/>
</dbReference>
<dbReference type="PROSITE" id="PS50181">
    <property type="entry name" value="FBOX"/>
    <property type="match status" value="1"/>
</dbReference>
<gene>
    <name evidence="6" type="ORF">WKI299_LOCUS23266</name>
    <name evidence="5" type="ORF">XDN619_LOCUS16254</name>
</gene>
<dbReference type="PANTHER" id="PTHR24113">
    <property type="entry name" value="RAN GTPASE-ACTIVATING PROTEIN 1"/>
    <property type="match status" value="1"/>
</dbReference>
<keyword evidence="2" id="KW-0433">Leucine-rich repeat</keyword>
<dbReference type="SUPFAM" id="SSF81383">
    <property type="entry name" value="F-box domain"/>
    <property type="match status" value="1"/>
</dbReference>
<dbReference type="EMBL" id="CAJNRG010006805">
    <property type="protein sequence ID" value="CAF2089095.1"/>
    <property type="molecule type" value="Genomic_DNA"/>
</dbReference>
<comment type="caution">
    <text evidence="6">The sequence shown here is derived from an EMBL/GenBank/DDBJ whole genome shotgun (WGS) entry which is preliminary data.</text>
</comment>